<dbReference type="OrthoDB" id="2266637at2759"/>
<dbReference type="SUPFAM" id="SSF46689">
    <property type="entry name" value="Homeodomain-like"/>
    <property type="match status" value="1"/>
</dbReference>
<evidence type="ECO:0000313" key="1">
    <source>
        <dbReference type="EMBL" id="CAA7262536.1"/>
    </source>
</evidence>
<protein>
    <submittedName>
        <fullName evidence="1">Uncharacterized protein</fullName>
    </submittedName>
</protein>
<sequence>MVNRRISADLKECALRLWEIGWDIPLIVECLCVSRTSLYQWRAIFSELQTVNRPRSPTIGRPRIIVRAVLTAIQEVYHNEADTYLDELIWWLAINHNIAISWSALHKNLQDAGLTRKLLHKIAKERDEEVQAEFMEVIHDHSAGTGDEFLFIDEMSKNDHDTARHYGYMPIDDKCIATL</sequence>
<keyword evidence="2" id="KW-1185">Reference proteome</keyword>
<gene>
    <name evidence="1" type="ORF">AAE3_LOCUS4956</name>
</gene>
<reference evidence="1 2" key="1">
    <citation type="submission" date="2020-01" db="EMBL/GenBank/DDBJ databases">
        <authorList>
            <person name="Gupta K D."/>
        </authorList>
    </citation>
    <scope>NUCLEOTIDE SEQUENCE [LARGE SCALE GENOMIC DNA]</scope>
</reference>
<organism evidence="1 2">
    <name type="scientific">Cyclocybe aegerita</name>
    <name type="common">Black poplar mushroom</name>
    <name type="synonym">Agrocybe aegerita</name>
    <dbReference type="NCBI Taxonomy" id="1973307"/>
    <lineage>
        <taxon>Eukaryota</taxon>
        <taxon>Fungi</taxon>
        <taxon>Dikarya</taxon>
        <taxon>Basidiomycota</taxon>
        <taxon>Agaricomycotina</taxon>
        <taxon>Agaricomycetes</taxon>
        <taxon>Agaricomycetidae</taxon>
        <taxon>Agaricales</taxon>
        <taxon>Agaricineae</taxon>
        <taxon>Bolbitiaceae</taxon>
        <taxon>Cyclocybe</taxon>
    </lineage>
</organism>
<name>A0A8S0W9R9_CYCAE</name>
<proteinExistence type="predicted"/>
<evidence type="ECO:0000313" key="2">
    <source>
        <dbReference type="Proteomes" id="UP000467700"/>
    </source>
</evidence>
<dbReference type="EMBL" id="CACVBS010000036">
    <property type="protein sequence ID" value="CAA7262536.1"/>
    <property type="molecule type" value="Genomic_DNA"/>
</dbReference>
<comment type="caution">
    <text evidence="1">The sequence shown here is derived from an EMBL/GenBank/DDBJ whole genome shotgun (WGS) entry which is preliminary data.</text>
</comment>
<dbReference type="Proteomes" id="UP000467700">
    <property type="component" value="Unassembled WGS sequence"/>
</dbReference>
<dbReference type="InterPro" id="IPR009057">
    <property type="entry name" value="Homeodomain-like_sf"/>
</dbReference>
<dbReference type="AlphaFoldDB" id="A0A8S0W9R9"/>
<accession>A0A8S0W9R9</accession>